<protein>
    <submittedName>
        <fullName evidence="3">Serine/threonine protein phosphatase</fullName>
    </submittedName>
</protein>
<proteinExistence type="predicted"/>
<reference evidence="3 4" key="1">
    <citation type="submission" date="2017-02" db="EMBL/GenBank/DDBJ databases">
        <title>Draft Genome Sequence of Streptomyces tsukubaensis F601, a Producer of the immunosuppressant tacrolimus FK506.</title>
        <authorList>
            <person name="Zong G."/>
            <person name="Zhong C."/>
            <person name="Fu J."/>
            <person name="Qin R."/>
            <person name="Cao G."/>
        </authorList>
    </citation>
    <scope>NUCLEOTIDE SEQUENCE [LARGE SCALE GENOMIC DNA]</scope>
    <source>
        <strain evidence="3 4">F601</strain>
    </source>
</reference>
<dbReference type="GO" id="GO:0016791">
    <property type="term" value="F:phosphatase activity"/>
    <property type="evidence" value="ECO:0007669"/>
    <property type="project" value="TreeGrafter"/>
</dbReference>
<name>A0A1V3ZZY5_9ACTN</name>
<feature type="domain" description="PPM-type phosphatase" evidence="2">
    <location>
        <begin position="173"/>
        <end position="393"/>
    </location>
</feature>
<keyword evidence="1" id="KW-0378">Hydrolase</keyword>
<dbReference type="InterPro" id="IPR052016">
    <property type="entry name" value="Bact_Sigma-Reg"/>
</dbReference>
<evidence type="ECO:0000313" key="4">
    <source>
        <dbReference type="Proteomes" id="UP000190539"/>
    </source>
</evidence>
<dbReference type="RefSeq" id="WP_077974054.1">
    <property type="nucleotide sequence ID" value="NZ_CP045178.1"/>
</dbReference>
<dbReference type="Pfam" id="PF07228">
    <property type="entry name" value="SpoIIE"/>
    <property type="match status" value="1"/>
</dbReference>
<dbReference type="Gene3D" id="3.60.40.10">
    <property type="entry name" value="PPM-type phosphatase domain"/>
    <property type="match status" value="1"/>
</dbReference>
<sequence length="398" mass="43464">MTGDASGHGPDEYLLEELLTQAHAAAPMDLPALVSRFASAAGLERIDVYVVDLQQRSLVPMSEGPPALDIDSTYAGRAYRALALRIEETRGERLTAWLPLVDGVERLGVLGVRARSLDSTVLRRCRMLASVLAMVITSKRAYSDSFARRTRSKAMQLPAEMLRAFLPPRTIGNSEVVSTAVLEPAYELGGDAFDHSLTPSTLHAVILDAMGHNLASGLTTAVAMAGCRNARRDEADLPELVETIDTALARWLPDQYCTGILAQLDLSKGVLRWINCGHPPPLLIRDQRVLKAALERPGEPPMGTPAGLAGAHRTVHRQELRPGDRVLMYTDGVTEARIDDGAEFGLERFTDTIIRATAAGEPAPEALRQLIHTILEHQHDELRDDATLLLVEWSPQEM</sequence>
<accession>A0A1V3ZZY5</accession>
<evidence type="ECO:0000259" key="2">
    <source>
        <dbReference type="SMART" id="SM00331"/>
    </source>
</evidence>
<dbReference type="AlphaFoldDB" id="A0A1V3ZZY5"/>
<gene>
    <name evidence="3" type="ORF">B1H18_32475</name>
</gene>
<evidence type="ECO:0000256" key="1">
    <source>
        <dbReference type="ARBA" id="ARBA00022801"/>
    </source>
</evidence>
<dbReference type="SUPFAM" id="SSF81606">
    <property type="entry name" value="PP2C-like"/>
    <property type="match status" value="1"/>
</dbReference>
<keyword evidence="4" id="KW-1185">Reference proteome</keyword>
<dbReference type="PANTHER" id="PTHR43156:SF2">
    <property type="entry name" value="STAGE II SPORULATION PROTEIN E"/>
    <property type="match status" value="1"/>
</dbReference>
<dbReference type="STRING" id="83656.B1H18_32475"/>
<dbReference type="EMBL" id="MVFC01000048">
    <property type="protein sequence ID" value="OON71793.1"/>
    <property type="molecule type" value="Genomic_DNA"/>
</dbReference>
<dbReference type="PANTHER" id="PTHR43156">
    <property type="entry name" value="STAGE II SPORULATION PROTEIN E-RELATED"/>
    <property type="match status" value="1"/>
</dbReference>
<evidence type="ECO:0000313" key="3">
    <source>
        <dbReference type="EMBL" id="OON71793.1"/>
    </source>
</evidence>
<dbReference type="InterPro" id="IPR001932">
    <property type="entry name" value="PPM-type_phosphatase-like_dom"/>
</dbReference>
<dbReference type="OrthoDB" id="4935951at2"/>
<organism evidence="3 4">
    <name type="scientific">Streptomyces tsukubensis</name>
    <dbReference type="NCBI Taxonomy" id="83656"/>
    <lineage>
        <taxon>Bacteria</taxon>
        <taxon>Bacillati</taxon>
        <taxon>Actinomycetota</taxon>
        <taxon>Actinomycetes</taxon>
        <taxon>Kitasatosporales</taxon>
        <taxon>Streptomycetaceae</taxon>
        <taxon>Streptomyces</taxon>
    </lineage>
</organism>
<dbReference type="InterPro" id="IPR036457">
    <property type="entry name" value="PPM-type-like_dom_sf"/>
</dbReference>
<dbReference type="SMART" id="SM00331">
    <property type="entry name" value="PP2C_SIG"/>
    <property type="match status" value="1"/>
</dbReference>
<dbReference type="Proteomes" id="UP000190539">
    <property type="component" value="Unassembled WGS sequence"/>
</dbReference>
<comment type="caution">
    <text evidence="3">The sequence shown here is derived from an EMBL/GenBank/DDBJ whole genome shotgun (WGS) entry which is preliminary data.</text>
</comment>